<dbReference type="Proteomes" id="UP001583177">
    <property type="component" value="Unassembled WGS sequence"/>
</dbReference>
<gene>
    <name evidence="1" type="ORF">Daus18300_004296</name>
</gene>
<proteinExistence type="predicted"/>
<evidence type="ECO:0000313" key="1">
    <source>
        <dbReference type="EMBL" id="KAL1872750.1"/>
    </source>
</evidence>
<sequence length="161" mass="16915">MNVTAIGAHKNDSRFECWQLDKSPFTASVVTGTVGNAVASLGDVDQISILVGSSGFEGGFHVAPRNQWALVTSGAALITLPDEDESQGFYLSAGWQRGLLFAADTSDVSRRGHGSRYLSDVILFQIPTKNGGIPDHEILHLGPCSANETAAPVAKDSGDVS</sequence>
<evidence type="ECO:0000313" key="2">
    <source>
        <dbReference type="Proteomes" id="UP001583177"/>
    </source>
</evidence>
<comment type="caution">
    <text evidence="1">The sequence shown here is derived from an EMBL/GenBank/DDBJ whole genome shotgun (WGS) entry which is preliminary data.</text>
</comment>
<reference evidence="1 2" key="1">
    <citation type="journal article" date="2024" name="IMA Fungus">
        <title>IMA Genome - F19 : A genome assembly and annotation guide to empower mycologists, including annotated draft genome sequences of Ceratocystis pirilliformis, Diaporthe australafricana, Fusarium ophioides, Paecilomyces lecythidis, and Sporothrix stenoceras.</title>
        <authorList>
            <person name="Aylward J."/>
            <person name="Wilson A.M."/>
            <person name="Visagie C.M."/>
            <person name="Spraker J."/>
            <person name="Barnes I."/>
            <person name="Buitendag C."/>
            <person name="Ceriani C."/>
            <person name="Del Mar Angel L."/>
            <person name="du Plessis D."/>
            <person name="Fuchs T."/>
            <person name="Gasser K."/>
            <person name="Kramer D."/>
            <person name="Li W."/>
            <person name="Munsamy K."/>
            <person name="Piso A."/>
            <person name="Price J.L."/>
            <person name="Sonnekus B."/>
            <person name="Thomas C."/>
            <person name="van der Nest A."/>
            <person name="van Dijk A."/>
            <person name="van Heerden A."/>
            <person name="van Vuuren N."/>
            <person name="Yilmaz N."/>
            <person name="Duong T.A."/>
            <person name="van der Merwe N.A."/>
            <person name="Wingfield M.J."/>
            <person name="Wingfield B.D."/>
        </authorList>
    </citation>
    <scope>NUCLEOTIDE SEQUENCE [LARGE SCALE GENOMIC DNA]</scope>
    <source>
        <strain evidence="1 2">CMW 18300</strain>
    </source>
</reference>
<protein>
    <submittedName>
        <fullName evidence="1">Uncharacterized protein</fullName>
    </submittedName>
</protein>
<keyword evidence="2" id="KW-1185">Reference proteome</keyword>
<organism evidence="1 2">
    <name type="scientific">Diaporthe australafricana</name>
    <dbReference type="NCBI Taxonomy" id="127596"/>
    <lineage>
        <taxon>Eukaryota</taxon>
        <taxon>Fungi</taxon>
        <taxon>Dikarya</taxon>
        <taxon>Ascomycota</taxon>
        <taxon>Pezizomycotina</taxon>
        <taxon>Sordariomycetes</taxon>
        <taxon>Sordariomycetidae</taxon>
        <taxon>Diaporthales</taxon>
        <taxon>Diaporthaceae</taxon>
        <taxon>Diaporthe</taxon>
    </lineage>
</organism>
<accession>A0ABR3XA83</accession>
<dbReference type="EMBL" id="JAWRVE010000028">
    <property type="protein sequence ID" value="KAL1872750.1"/>
    <property type="molecule type" value="Genomic_DNA"/>
</dbReference>
<name>A0ABR3XA83_9PEZI</name>